<dbReference type="Gene3D" id="3.40.50.2300">
    <property type="match status" value="1"/>
</dbReference>
<name>A0ABC8LI05_ERUVS</name>
<evidence type="ECO:0000256" key="4">
    <source>
        <dbReference type="SAM" id="Phobius"/>
    </source>
</evidence>
<evidence type="ECO:0000256" key="1">
    <source>
        <dbReference type="ARBA" id="ARBA00008201"/>
    </source>
</evidence>
<dbReference type="Pfam" id="PF02170">
    <property type="entry name" value="PAZ"/>
    <property type="match status" value="1"/>
</dbReference>
<dbReference type="Pfam" id="PF16488">
    <property type="entry name" value="ArgoL2"/>
    <property type="match status" value="1"/>
</dbReference>
<dbReference type="Gene3D" id="2.170.260.10">
    <property type="entry name" value="paz domain"/>
    <property type="match status" value="1"/>
</dbReference>
<dbReference type="InterPro" id="IPR014811">
    <property type="entry name" value="ArgoL1"/>
</dbReference>
<organism evidence="7 8">
    <name type="scientific">Eruca vesicaria subsp. sativa</name>
    <name type="common">Garden rocket</name>
    <name type="synonym">Eruca sativa</name>
    <dbReference type="NCBI Taxonomy" id="29727"/>
    <lineage>
        <taxon>Eukaryota</taxon>
        <taxon>Viridiplantae</taxon>
        <taxon>Streptophyta</taxon>
        <taxon>Embryophyta</taxon>
        <taxon>Tracheophyta</taxon>
        <taxon>Spermatophyta</taxon>
        <taxon>Magnoliopsida</taxon>
        <taxon>eudicotyledons</taxon>
        <taxon>Gunneridae</taxon>
        <taxon>Pentapetalae</taxon>
        <taxon>rosids</taxon>
        <taxon>malvids</taxon>
        <taxon>Brassicales</taxon>
        <taxon>Brassicaceae</taxon>
        <taxon>Brassiceae</taxon>
        <taxon>Eruca</taxon>
    </lineage>
</organism>
<keyword evidence="4" id="KW-0812">Transmembrane</keyword>
<dbReference type="EMBL" id="CAKOAT010581820">
    <property type="protein sequence ID" value="CAH8383291.1"/>
    <property type="molecule type" value="Genomic_DNA"/>
</dbReference>
<dbReference type="SMART" id="SM01163">
    <property type="entry name" value="DUF1785"/>
    <property type="match status" value="1"/>
</dbReference>
<comment type="similarity">
    <text evidence="1">Belongs to the argonaute family. Ago subfamily.</text>
</comment>
<sequence>MNKLGIILQYKNFAYDGEKTLFTVGPLPQEELDFSVVLEDKSSSKSKTKTFNVVIRFATKISSRDIKSILQGDEPNELKDAVRAMDAILRQNAATRNCLLVRQSFFDTKYLLDHFEGVQPCRGFHSSFRPTQNGLSLNMDVSTTLLVRAVPVINFLVENQRVNRPSLIDWKKQNQANGVDKKVEVTVYNYFTKLLRIELRDSGDLRCINVGKLTRPTYIPIELCELLPLQRYTKALTSSQRSKMVTASEQNPRDKLNMLNEVRSLQFFVYALIFLLILILTFKFHLQALQGIKYNDDPMLKECGVRISSNFTEVEGRILAAPKLLKAGNGLNLFPKDGRWNFRGKEFAEPATFPSWAVVNFSRGNPHSLVDALIKLGREKGMKIPPSYEVFEEDNQLKSETGTIRVQKMFESMKKQFNGAPPPNFIICILSERKNSDVYGPWKKRTLFQCGIVSQCIAYTSNTNEHYLTNVLLKINVKFGGLNSLLTMDCSRVTTIPTIVIGMDVCHGSTGSNVPSIAAVVSSTGSPGMSKYRAFVRTQSPRLEMIANLFDPVHGSNDDHGIMSNLLLFLLLNSKCNNNECRDGVSESQFAQVLTIELEQIRKACKLWDENWSPKFTVIISVKRHHTRFFQSRSRDKNVPPGTIVDSGICSPYRNNFYLCAHTGMLGTSRPIHYHVLYDDIGFTTDELQKLVHSLSYAYQRSTSAISQVAPVMYAHLAAAQMATAMSFEDNSETSSSHGGATTSEQVPVPVMPKLHSNVAKSMFFC</sequence>
<keyword evidence="4" id="KW-0472">Membrane</keyword>
<dbReference type="Pfam" id="PF16486">
    <property type="entry name" value="ArgoN"/>
    <property type="match status" value="1"/>
</dbReference>
<dbReference type="InterPro" id="IPR003100">
    <property type="entry name" value="PAZ_dom"/>
</dbReference>
<evidence type="ECO:0000256" key="2">
    <source>
        <dbReference type="ARBA" id="ARBA00022491"/>
    </source>
</evidence>
<dbReference type="Gene3D" id="3.30.420.10">
    <property type="entry name" value="Ribonuclease H-like superfamily/Ribonuclease H"/>
    <property type="match status" value="1"/>
</dbReference>
<dbReference type="InterPro" id="IPR032474">
    <property type="entry name" value="Argonaute_N"/>
</dbReference>
<dbReference type="GO" id="GO:0051607">
    <property type="term" value="P:defense response to virus"/>
    <property type="evidence" value="ECO:0007669"/>
    <property type="project" value="UniProtKB-ARBA"/>
</dbReference>
<gene>
    <name evidence="7" type="ORF">ERUC_LOCUS35774</name>
</gene>
<dbReference type="InterPro" id="IPR003165">
    <property type="entry name" value="Piwi"/>
</dbReference>
<keyword evidence="4" id="KW-1133">Transmembrane helix</keyword>
<dbReference type="SUPFAM" id="SSF101690">
    <property type="entry name" value="PAZ domain"/>
    <property type="match status" value="1"/>
</dbReference>
<feature type="domain" description="PAZ" evidence="5">
    <location>
        <begin position="110"/>
        <end position="228"/>
    </location>
</feature>
<dbReference type="Pfam" id="PF08699">
    <property type="entry name" value="ArgoL1"/>
    <property type="match status" value="1"/>
</dbReference>
<keyword evidence="8" id="KW-1185">Reference proteome</keyword>
<dbReference type="InterPro" id="IPR036085">
    <property type="entry name" value="PAZ_dom_sf"/>
</dbReference>
<dbReference type="Pfam" id="PF02171">
    <property type="entry name" value="Piwi"/>
    <property type="match status" value="1"/>
</dbReference>
<dbReference type="PROSITE" id="PS50822">
    <property type="entry name" value="PIWI"/>
    <property type="match status" value="1"/>
</dbReference>
<feature type="transmembrane region" description="Helical" evidence="4">
    <location>
        <begin position="267"/>
        <end position="286"/>
    </location>
</feature>
<dbReference type="PANTHER" id="PTHR22891">
    <property type="entry name" value="EUKARYOTIC TRANSLATION INITIATION FACTOR 2C"/>
    <property type="match status" value="1"/>
</dbReference>
<dbReference type="InterPro" id="IPR012337">
    <property type="entry name" value="RNaseH-like_sf"/>
</dbReference>
<comment type="caution">
    <text evidence="7">The sequence shown here is derived from an EMBL/GenBank/DDBJ whole genome shotgun (WGS) entry which is preliminary data.</text>
</comment>
<reference evidence="7 8" key="1">
    <citation type="submission" date="2022-03" db="EMBL/GenBank/DDBJ databases">
        <authorList>
            <person name="Macdonald S."/>
            <person name="Ahmed S."/>
            <person name="Newling K."/>
        </authorList>
    </citation>
    <scope>NUCLEOTIDE SEQUENCE [LARGE SCALE GENOMIC DNA]</scope>
</reference>
<evidence type="ECO:0000313" key="7">
    <source>
        <dbReference type="EMBL" id="CAH8383291.1"/>
    </source>
</evidence>
<protein>
    <submittedName>
        <fullName evidence="7">Uncharacterized protein</fullName>
    </submittedName>
</protein>
<evidence type="ECO:0000259" key="6">
    <source>
        <dbReference type="PROSITE" id="PS50822"/>
    </source>
</evidence>
<accession>A0ABC8LI05</accession>
<keyword evidence="3" id="KW-0687">Ribonucleoprotein</keyword>
<dbReference type="InterPro" id="IPR036397">
    <property type="entry name" value="RNaseH_sf"/>
</dbReference>
<proteinExistence type="inferred from homology"/>
<dbReference type="CDD" id="cd02846">
    <property type="entry name" value="PAZ_argonaute_like"/>
    <property type="match status" value="1"/>
</dbReference>
<evidence type="ECO:0000256" key="3">
    <source>
        <dbReference type="ARBA" id="ARBA00023274"/>
    </source>
</evidence>
<dbReference type="Proteomes" id="UP001642260">
    <property type="component" value="Unassembled WGS sequence"/>
</dbReference>
<dbReference type="InterPro" id="IPR032472">
    <property type="entry name" value="ArgoL2"/>
</dbReference>
<feature type="domain" description="Piwi" evidence="6">
    <location>
        <begin position="425"/>
        <end position="727"/>
    </location>
</feature>
<dbReference type="SUPFAM" id="SSF53098">
    <property type="entry name" value="Ribonuclease H-like"/>
    <property type="match status" value="1"/>
</dbReference>
<dbReference type="GO" id="GO:1990904">
    <property type="term" value="C:ribonucleoprotein complex"/>
    <property type="evidence" value="ECO:0007669"/>
    <property type="project" value="UniProtKB-KW"/>
</dbReference>
<evidence type="ECO:0000313" key="8">
    <source>
        <dbReference type="Proteomes" id="UP001642260"/>
    </source>
</evidence>
<dbReference type="SMART" id="SM00950">
    <property type="entry name" value="Piwi"/>
    <property type="match status" value="1"/>
</dbReference>
<dbReference type="AlphaFoldDB" id="A0ABC8LI05"/>
<keyword evidence="2" id="KW-0678">Repressor</keyword>
<evidence type="ECO:0000259" key="5">
    <source>
        <dbReference type="PROSITE" id="PS50821"/>
    </source>
</evidence>
<dbReference type="PROSITE" id="PS50821">
    <property type="entry name" value="PAZ"/>
    <property type="match status" value="1"/>
</dbReference>